<dbReference type="OrthoDB" id="2924197at2"/>
<protein>
    <submittedName>
        <fullName evidence="2">Uncharacterized protein</fullName>
    </submittedName>
</protein>
<evidence type="ECO:0000313" key="3">
    <source>
        <dbReference type="Proteomes" id="UP000481030"/>
    </source>
</evidence>
<keyword evidence="1" id="KW-1133">Transmembrane helix</keyword>
<dbReference type="AlphaFoldDB" id="A0A6L3VAE6"/>
<keyword evidence="1" id="KW-0472">Membrane</keyword>
<keyword evidence="1" id="KW-0812">Transmembrane</keyword>
<dbReference type="RefSeq" id="WP_151532867.1">
    <property type="nucleotide sequence ID" value="NZ_WBOS01000001.1"/>
</dbReference>
<name>A0A6L3VAE6_9BACI</name>
<proteinExistence type="predicted"/>
<evidence type="ECO:0000313" key="2">
    <source>
        <dbReference type="EMBL" id="KAB2338142.1"/>
    </source>
</evidence>
<feature type="transmembrane region" description="Helical" evidence="1">
    <location>
        <begin position="41"/>
        <end position="61"/>
    </location>
</feature>
<organism evidence="2 3">
    <name type="scientific">Cytobacillus depressus</name>
    <dbReference type="NCBI Taxonomy" id="1602942"/>
    <lineage>
        <taxon>Bacteria</taxon>
        <taxon>Bacillati</taxon>
        <taxon>Bacillota</taxon>
        <taxon>Bacilli</taxon>
        <taxon>Bacillales</taxon>
        <taxon>Bacillaceae</taxon>
        <taxon>Cytobacillus</taxon>
    </lineage>
</organism>
<accession>A0A6L3VAE6</accession>
<gene>
    <name evidence="2" type="ORF">F7731_00800</name>
</gene>
<sequence>MNIQDYYRKTASASLNASLASLIPPFFFIIYGIIATPEGKMVYLIIPFLAYSFFCYQIYLINDIRTKEIFNEWNGAEKQTTLFEEEQVLLKFLPAPTLRMLIFEAGGQVIGEIRDLRFSSYRWFMPYFFEGLMRKRYGLYDGKNRLNGSFILKKNEIIITDANFEVISQVFIKRSNSRSQMIFQNERKKMTVKQSFLFMDYQFVNQKSNVEARLRKGLIPLEWGSRFKDPNTPVLSFDKVLSVDERLFIYAILMKLFRCSNH</sequence>
<feature type="transmembrane region" description="Helical" evidence="1">
    <location>
        <begin position="12"/>
        <end position="35"/>
    </location>
</feature>
<dbReference type="Proteomes" id="UP000481030">
    <property type="component" value="Unassembled WGS sequence"/>
</dbReference>
<reference evidence="2 3" key="1">
    <citation type="journal article" date="2016" name="Antonie Van Leeuwenhoek">
        <title>Bacillus depressus sp. nov., isolated from soil of a sunflower field.</title>
        <authorList>
            <person name="Wei X."/>
            <person name="Xin D."/>
            <person name="Xin Y."/>
            <person name="Zhang H."/>
            <person name="Wang T."/>
            <person name="Zhang J."/>
        </authorList>
    </citation>
    <scope>NUCLEOTIDE SEQUENCE [LARGE SCALE GENOMIC DNA]</scope>
    <source>
        <strain evidence="2 3">BZ1</strain>
    </source>
</reference>
<comment type="caution">
    <text evidence="2">The sequence shown here is derived from an EMBL/GenBank/DDBJ whole genome shotgun (WGS) entry which is preliminary data.</text>
</comment>
<keyword evidence="3" id="KW-1185">Reference proteome</keyword>
<dbReference type="EMBL" id="WBOS01000001">
    <property type="protein sequence ID" value="KAB2338142.1"/>
    <property type="molecule type" value="Genomic_DNA"/>
</dbReference>
<evidence type="ECO:0000256" key="1">
    <source>
        <dbReference type="SAM" id="Phobius"/>
    </source>
</evidence>